<name>A0A937F5I5_9BACT</name>
<evidence type="ECO:0000313" key="2">
    <source>
        <dbReference type="EMBL" id="MBL3655034.1"/>
    </source>
</evidence>
<sequence length="383" mass="41062">MKAILGFVLLITAFNYAKAQEVSRDNYTGSWSSNGSWVDGSAPETANLPVTARNFQINGYISVGTAPAPTPGSVTALSFQSNRDAYDFRVSDTLVVYGDVVFTNKSMNLVIDPGAVMIVLGNLTMANKIELASSGSLVVSGDFYKSGSASQGDYTGTGNVYAGSYSGVAGDFVPDSSEKDVANDLRNDFPDIYDFVQNNGSAPLPISLLSFNYELVDQNVSLEWKTASEENNDYFTLQRSSDGKVFENIAKIAGNGTTNEEQSYSYLDANPIYGTSYYRLLQTDYDGTEHNVAIQAVFNSSVKSFAIFPSPAAEGQDIKIYTGADHSEALNVAVYSGAGQLLYAQESHAEAGYTVLNSGLRSGLYVIKLTSGSLTKTGRLIVE</sequence>
<dbReference type="NCBIfam" id="TIGR04183">
    <property type="entry name" value="Por_Secre_tail"/>
    <property type="match status" value="1"/>
</dbReference>
<keyword evidence="1" id="KW-0732">Signal</keyword>
<proteinExistence type="predicted"/>
<dbReference type="InterPro" id="IPR026444">
    <property type="entry name" value="Secre_tail"/>
</dbReference>
<keyword evidence="3" id="KW-1185">Reference proteome</keyword>
<evidence type="ECO:0000313" key="3">
    <source>
        <dbReference type="Proteomes" id="UP000659388"/>
    </source>
</evidence>
<feature type="signal peptide" evidence="1">
    <location>
        <begin position="1"/>
        <end position="19"/>
    </location>
</feature>
<gene>
    <name evidence="2" type="ORF">JL102_02755</name>
</gene>
<dbReference type="Proteomes" id="UP000659388">
    <property type="component" value="Unassembled WGS sequence"/>
</dbReference>
<feature type="chain" id="PRO_5036829570" evidence="1">
    <location>
        <begin position="20"/>
        <end position="383"/>
    </location>
</feature>
<evidence type="ECO:0000256" key="1">
    <source>
        <dbReference type="SAM" id="SignalP"/>
    </source>
</evidence>
<protein>
    <submittedName>
        <fullName evidence="2">T9SS type A sorting domain-containing protein</fullName>
    </submittedName>
</protein>
<dbReference type="RefSeq" id="WP_202242149.1">
    <property type="nucleotide sequence ID" value="NZ_JAESIY010000001.1"/>
</dbReference>
<dbReference type="EMBL" id="JAESIY010000001">
    <property type="protein sequence ID" value="MBL3655034.1"/>
    <property type="molecule type" value="Genomic_DNA"/>
</dbReference>
<accession>A0A937F5I5</accession>
<reference evidence="2" key="1">
    <citation type="submission" date="2021-01" db="EMBL/GenBank/DDBJ databases">
        <title>Fulvivirga kasyanovii gen. nov., sp nov., a novel member of the phylum Bacteroidetes isolated from seawater in a mussel farm.</title>
        <authorList>
            <person name="Zhao L.-H."/>
            <person name="Wang Z.-J."/>
        </authorList>
    </citation>
    <scope>NUCLEOTIDE SEQUENCE</scope>
    <source>
        <strain evidence="2">2943</strain>
    </source>
</reference>
<organism evidence="2 3">
    <name type="scientific">Fulvivirga sediminis</name>
    <dbReference type="NCBI Taxonomy" id="2803949"/>
    <lineage>
        <taxon>Bacteria</taxon>
        <taxon>Pseudomonadati</taxon>
        <taxon>Bacteroidota</taxon>
        <taxon>Cytophagia</taxon>
        <taxon>Cytophagales</taxon>
        <taxon>Fulvivirgaceae</taxon>
        <taxon>Fulvivirga</taxon>
    </lineage>
</organism>
<dbReference type="AlphaFoldDB" id="A0A937F5I5"/>
<comment type="caution">
    <text evidence="2">The sequence shown here is derived from an EMBL/GenBank/DDBJ whole genome shotgun (WGS) entry which is preliminary data.</text>
</comment>